<evidence type="ECO:0000256" key="1">
    <source>
        <dbReference type="SAM" id="MobiDB-lite"/>
    </source>
</evidence>
<name>A0A934UMP8_9SPHI</name>
<sequence>MKKIFVSLIPLLLILTLTSSKTKAQVSVDLHIGAWNPPVEYASADYYYLPDIESYYYVPTHQFVFLINGQWVFRNTLPYRYRYYNINNGYKVAVYRPHPYRYFSHDRRIYAKYRGNRGHQVIIRDHYRARPNTRVVNRTRYTPHNRTVTHTRVTHRSPGAPHSRTVTRTRVTHAPNHHTTRRVTSRTHVTIRGHGNSSHGASRAHTNGGHGGNRGHH</sequence>
<evidence type="ECO:0008006" key="5">
    <source>
        <dbReference type="Google" id="ProtNLM"/>
    </source>
</evidence>
<proteinExistence type="predicted"/>
<feature type="compositionally biased region" description="Gly residues" evidence="1">
    <location>
        <begin position="208"/>
        <end position="217"/>
    </location>
</feature>
<reference evidence="3" key="1">
    <citation type="submission" date="2020-12" db="EMBL/GenBank/DDBJ databases">
        <title>Bacterial novel species Mucilaginibacter sp. SD-g isolated from soil.</title>
        <authorList>
            <person name="Jung H.-Y."/>
        </authorList>
    </citation>
    <scope>NUCLEOTIDE SEQUENCE</scope>
    <source>
        <strain evidence="3">SD-g</strain>
    </source>
</reference>
<dbReference type="RefSeq" id="WP_200065557.1">
    <property type="nucleotide sequence ID" value="NZ_JAEHFW010000001.1"/>
</dbReference>
<dbReference type="AlphaFoldDB" id="A0A934UMP8"/>
<evidence type="ECO:0000313" key="3">
    <source>
        <dbReference type="EMBL" id="MBK0379117.1"/>
    </source>
</evidence>
<evidence type="ECO:0000313" key="4">
    <source>
        <dbReference type="Proteomes" id="UP000613193"/>
    </source>
</evidence>
<accession>A0A934UMP8</accession>
<evidence type="ECO:0000256" key="2">
    <source>
        <dbReference type="SAM" id="SignalP"/>
    </source>
</evidence>
<feature type="compositionally biased region" description="Basic residues" evidence="1">
    <location>
        <begin position="176"/>
        <end position="191"/>
    </location>
</feature>
<gene>
    <name evidence="3" type="ORF">I5M19_07355</name>
</gene>
<feature type="signal peptide" evidence="2">
    <location>
        <begin position="1"/>
        <end position="24"/>
    </location>
</feature>
<feature type="region of interest" description="Disordered" evidence="1">
    <location>
        <begin position="176"/>
        <end position="217"/>
    </location>
</feature>
<comment type="caution">
    <text evidence="3">The sequence shown here is derived from an EMBL/GenBank/DDBJ whole genome shotgun (WGS) entry which is preliminary data.</text>
</comment>
<organism evidence="3 4">
    <name type="scientific">Mucilaginibacter segetis</name>
    <dbReference type="NCBI Taxonomy" id="2793071"/>
    <lineage>
        <taxon>Bacteria</taxon>
        <taxon>Pseudomonadati</taxon>
        <taxon>Bacteroidota</taxon>
        <taxon>Sphingobacteriia</taxon>
        <taxon>Sphingobacteriales</taxon>
        <taxon>Sphingobacteriaceae</taxon>
        <taxon>Mucilaginibacter</taxon>
    </lineage>
</organism>
<dbReference type="EMBL" id="JAEHFW010000001">
    <property type="protein sequence ID" value="MBK0379117.1"/>
    <property type="molecule type" value="Genomic_DNA"/>
</dbReference>
<protein>
    <recommendedName>
        <fullName evidence="5">YXWGXW repeat-containing protein</fullName>
    </recommendedName>
</protein>
<keyword evidence="2" id="KW-0732">Signal</keyword>
<feature type="chain" id="PRO_5037279760" description="YXWGXW repeat-containing protein" evidence="2">
    <location>
        <begin position="25"/>
        <end position="217"/>
    </location>
</feature>
<dbReference type="Proteomes" id="UP000613193">
    <property type="component" value="Unassembled WGS sequence"/>
</dbReference>
<keyword evidence="4" id="KW-1185">Reference proteome</keyword>